<dbReference type="GO" id="GO:0005524">
    <property type="term" value="F:ATP binding"/>
    <property type="evidence" value="ECO:0007669"/>
    <property type="project" value="UniProtKB-KW"/>
</dbReference>
<dbReference type="EC" id="5.6.2.4" evidence="5"/>
<dbReference type="GO" id="GO:0005737">
    <property type="term" value="C:cytoplasm"/>
    <property type="evidence" value="ECO:0007669"/>
    <property type="project" value="TreeGrafter"/>
</dbReference>
<dbReference type="InterPro" id="IPR011545">
    <property type="entry name" value="DEAD/DEAH_box_helicase_dom"/>
</dbReference>
<feature type="domain" description="Helicase ATP-binding" evidence="7">
    <location>
        <begin position="707"/>
        <end position="865"/>
    </location>
</feature>
<name>X0GNU4_FUSOX</name>
<dbReference type="SMART" id="SM00490">
    <property type="entry name" value="HELICc"/>
    <property type="match status" value="1"/>
</dbReference>
<keyword evidence="3" id="KW-0067">ATP-binding</keyword>
<evidence type="ECO:0000313" key="9">
    <source>
        <dbReference type="EMBL" id="EXL64968.1"/>
    </source>
</evidence>
<evidence type="ECO:0000256" key="4">
    <source>
        <dbReference type="ARBA" id="ARBA00034617"/>
    </source>
</evidence>
<feature type="compositionally biased region" description="Basic and acidic residues" evidence="6">
    <location>
        <begin position="110"/>
        <end position="124"/>
    </location>
</feature>
<evidence type="ECO:0000259" key="8">
    <source>
        <dbReference type="PROSITE" id="PS51194"/>
    </source>
</evidence>
<dbReference type="PANTHER" id="PTHR13710:SF154">
    <property type="entry name" value="RECQ HELICASE, PUTATIVE (AFU_ORTHOLOGUE AFUA_6G14720)-RELATED"/>
    <property type="match status" value="1"/>
</dbReference>
<evidence type="ECO:0000256" key="6">
    <source>
        <dbReference type="SAM" id="MobiDB-lite"/>
    </source>
</evidence>
<dbReference type="Gene3D" id="3.40.50.300">
    <property type="entry name" value="P-loop containing nucleotide triphosphate hydrolases"/>
    <property type="match status" value="2"/>
</dbReference>
<dbReference type="GO" id="GO:0000724">
    <property type="term" value="P:double-strand break repair via homologous recombination"/>
    <property type="evidence" value="ECO:0007669"/>
    <property type="project" value="TreeGrafter"/>
</dbReference>
<dbReference type="PANTHER" id="PTHR13710">
    <property type="entry name" value="DNA HELICASE RECQ FAMILY MEMBER"/>
    <property type="match status" value="1"/>
</dbReference>
<sequence length="1285" mass="146484">MLRDAYRLCSDKSPERKMTQQRAKRLSNFRGEDSKLSSIKADKFRSFKNESSLTSYFRIQKQLLAYYYRTVFRADGHFTRERDDQIVPRDTIEATSMQQQAMKNIISILRRQDKMARGKDGKNSDDDDDDDHDHADNCNEGNGVVDGDCELKHAIRKFCISLICQTVGSRPFRSAILSFCAMKSRKKSWTRQSDKEQRRLCTWHKPGNFNSNLSALTWTAQLILFDFICFQKQDDEDRIPDLLDQMCKKYFQQMTETPYGHILQWRLYLFVASSTELATHQARWSLDGETVDYMGKQLRMEQVSQLALSEFRQAHSLLYDELLFGMEDVAPIEAWRLNDDLDLEDYGASWMTDSRNREILAGTHDALLRQIEGRASLRRVFIRPDQRGLRKSGGGGGSGGRTCLCPKAMAIYEAHVQEFLRRMLTLIQILPGPPLRSPELLSITYINTGPRRRSVLIWEKLVMIHVRYHKSQERTGAEKDNIRFLPPAVGDLLLTYLAFVPPLRQVFLRQSKPGALLSPYLWSKLGGEVWRDGMVSSCLRRACTRAEVPQFQVAWWRQVAASITKEKFSPKEQANFHLHEIATLDEVEDETELADLAGMSNHSFRTFNFAYAGSTTLTVTNSLHRAYRASQSWRSLFRIDSVLQGKRPRTVSEAQAQGSLLSACKKTQFRTRPVAREDGITSVARRLYNDPDLQLRRPGQRDALLATVGLHAPEQVVVVLATGSGKTLIFMVGAALEGSATTILILPTVALSGNMLGRLDKVALKHHIWHPGSRRSAPIVIVSAEAACTESFLEYANQLCSRQQLDRIVVDECHLTITAGSYRRSMSQLAWHVRQIRTQTIWLTATLPPVYQELFIEHNKLVRPHVIRESTNRPNIRYIVRRECGPGSLCERAVRLVQSCLTRTDLFFERGRDKVIIYCPTKELVAELAEMLSCPSYTADSGTAEEKRAILERWLADIDSPVIVATSALGPGFDHPYIRCVIHIGAPVLLTDFSQESGRAGRDGKRAESIVLLSAAWEPQLDRRLVPDEEAMQLYLTQRYCSRGILSQFLDAPPDWRWCMEGEELCDVCPEYHAQRRPPTLDFRLPPPAIETGGPRQRGQGKDQAGDHVAVEIMTFTGPAEVLRQDAVCDRELSQYERDLETMMGCCLYCRVEGKPFEHSATTCARRHNWIRAKTKALRECQGKNKEWMDRFAVCWKCYQPQVICRAADPEYTEVTACQFPDMVIPLCFGAFSRPGRTQWFLKHFNQSFMTCHEYMLWLGKSALLGGSRCVNANRVAALLLGEFE</sequence>
<gene>
    <name evidence="9" type="ORF">FOPG_18788</name>
</gene>
<dbReference type="EMBL" id="KK033809">
    <property type="protein sequence ID" value="EXL64968.1"/>
    <property type="molecule type" value="Genomic_DNA"/>
</dbReference>
<dbReference type="PROSITE" id="PS51194">
    <property type="entry name" value="HELICASE_CTER"/>
    <property type="match status" value="1"/>
</dbReference>
<feature type="region of interest" description="Disordered" evidence="6">
    <location>
        <begin position="110"/>
        <end position="137"/>
    </location>
</feature>
<proteinExistence type="inferred from homology"/>
<dbReference type="Pfam" id="PF00270">
    <property type="entry name" value="DEAD"/>
    <property type="match status" value="1"/>
</dbReference>
<dbReference type="OrthoDB" id="5075206at2759"/>
<evidence type="ECO:0000259" key="7">
    <source>
        <dbReference type="PROSITE" id="PS51192"/>
    </source>
</evidence>
<feature type="region of interest" description="Disordered" evidence="6">
    <location>
        <begin position="1080"/>
        <end position="1105"/>
    </location>
</feature>
<reference evidence="9" key="2">
    <citation type="submission" date="2014-03" db="EMBL/GenBank/DDBJ databases">
        <title>The Genome Annotation of Fusarium oxysporum PHW808.</title>
        <authorList>
            <consortium name="The Broad Institute Genomics Platform"/>
            <person name="Ma L.-J."/>
            <person name="Corby-Kistler H."/>
            <person name="Broz K."/>
            <person name="Gale L.R."/>
            <person name="Jonkers W."/>
            <person name="O'Donnell K."/>
            <person name="Ploetz R."/>
            <person name="Steinberg C."/>
            <person name="Schwartz D.C."/>
            <person name="VanEtten H."/>
            <person name="Zhou S."/>
            <person name="Young S.K."/>
            <person name="Zeng Q."/>
            <person name="Gargeya S."/>
            <person name="Fitzgerald M."/>
            <person name="Abouelleil A."/>
            <person name="Alvarado L."/>
            <person name="Chapman S.B."/>
            <person name="Gainer-Dewar J."/>
            <person name="Goldberg J."/>
            <person name="Griggs A."/>
            <person name="Gujja S."/>
            <person name="Hansen M."/>
            <person name="Howarth C."/>
            <person name="Imamovic A."/>
            <person name="Ireland A."/>
            <person name="Larimer J."/>
            <person name="McCowan C."/>
            <person name="Murphy C."/>
            <person name="Pearson M."/>
            <person name="Poon T.W."/>
            <person name="Priest M."/>
            <person name="Roberts A."/>
            <person name="Saif S."/>
            <person name="Shea T."/>
            <person name="Sykes S."/>
            <person name="Wortman J."/>
            <person name="Nusbaum C."/>
            <person name="Birren B."/>
        </authorList>
    </citation>
    <scope>NUCLEOTIDE SEQUENCE</scope>
    <source>
        <strain evidence="9">54008</strain>
    </source>
</reference>
<dbReference type="InterPro" id="IPR014001">
    <property type="entry name" value="Helicase_ATP-bd"/>
</dbReference>
<dbReference type="InterPro" id="IPR001650">
    <property type="entry name" value="Helicase_C-like"/>
</dbReference>
<dbReference type="InterPro" id="IPR027417">
    <property type="entry name" value="P-loop_NTPase"/>
</dbReference>
<reference evidence="9" key="1">
    <citation type="submission" date="2011-11" db="EMBL/GenBank/DDBJ databases">
        <title>The Genome Sequence of Fusarium oxysporum PHW808.</title>
        <authorList>
            <consortium name="The Broad Institute Genome Sequencing Platform"/>
            <person name="Ma L.-J."/>
            <person name="Gale L.R."/>
            <person name="Schwartz D.C."/>
            <person name="Zhou S."/>
            <person name="Corby-Kistler H."/>
            <person name="Young S.K."/>
            <person name="Zeng Q."/>
            <person name="Gargeya S."/>
            <person name="Fitzgerald M."/>
            <person name="Haas B."/>
            <person name="Abouelleil A."/>
            <person name="Alvarado L."/>
            <person name="Arachchi H.M."/>
            <person name="Berlin A."/>
            <person name="Brown A."/>
            <person name="Chapman S.B."/>
            <person name="Chen Z."/>
            <person name="Dunbar C."/>
            <person name="Freedman E."/>
            <person name="Gearin G."/>
            <person name="Goldberg J."/>
            <person name="Griggs A."/>
            <person name="Gujja S."/>
            <person name="Heiman D."/>
            <person name="Howarth C."/>
            <person name="Larson L."/>
            <person name="Lui A."/>
            <person name="MacDonald P.J.P."/>
            <person name="Montmayeur A."/>
            <person name="Murphy C."/>
            <person name="Neiman D."/>
            <person name="Pearson M."/>
            <person name="Priest M."/>
            <person name="Roberts A."/>
            <person name="Saif S."/>
            <person name="Shea T."/>
            <person name="Shenoy N."/>
            <person name="Sisk P."/>
            <person name="Stolte C."/>
            <person name="Sykes S."/>
            <person name="Wortman J."/>
            <person name="Nusbaum C."/>
            <person name="Birren B."/>
        </authorList>
    </citation>
    <scope>NUCLEOTIDE SEQUENCE [LARGE SCALE GENOMIC DNA]</scope>
    <source>
        <strain evidence="9">54008</strain>
    </source>
</reference>
<accession>X0GNU4</accession>
<comment type="catalytic activity">
    <reaction evidence="4">
        <text>Couples ATP hydrolysis with the unwinding of duplex DNA by translocating in the 3'-5' direction.</text>
        <dbReference type="EC" id="5.6.2.4"/>
    </reaction>
</comment>
<dbReference type="SMART" id="SM00487">
    <property type="entry name" value="DEXDc"/>
    <property type="match status" value="1"/>
</dbReference>
<evidence type="ECO:0000256" key="1">
    <source>
        <dbReference type="ARBA" id="ARBA00005446"/>
    </source>
</evidence>
<dbReference type="HOGENOM" id="CLU_001104_5_1_1"/>
<dbReference type="GO" id="GO:0043138">
    <property type="term" value="F:3'-5' DNA helicase activity"/>
    <property type="evidence" value="ECO:0007669"/>
    <property type="project" value="UniProtKB-EC"/>
</dbReference>
<dbReference type="GO" id="GO:0003676">
    <property type="term" value="F:nucleic acid binding"/>
    <property type="evidence" value="ECO:0007669"/>
    <property type="project" value="InterPro"/>
</dbReference>
<keyword evidence="2" id="KW-0547">Nucleotide-binding</keyword>
<protein>
    <recommendedName>
        <fullName evidence="5">DNA 3'-5' helicase</fullName>
        <ecNumber evidence="5">5.6.2.4</ecNumber>
    </recommendedName>
</protein>
<comment type="similarity">
    <text evidence="1">Belongs to the helicase family. RecQ subfamily.</text>
</comment>
<dbReference type="Proteomes" id="UP000030676">
    <property type="component" value="Unassembled WGS sequence"/>
</dbReference>
<feature type="domain" description="Helicase C-terminal" evidence="8">
    <location>
        <begin position="903"/>
        <end position="1047"/>
    </location>
</feature>
<dbReference type="SUPFAM" id="SSF52540">
    <property type="entry name" value="P-loop containing nucleoside triphosphate hydrolases"/>
    <property type="match status" value="1"/>
</dbReference>
<evidence type="ECO:0000256" key="2">
    <source>
        <dbReference type="ARBA" id="ARBA00022741"/>
    </source>
</evidence>
<evidence type="ECO:0000256" key="3">
    <source>
        <dbReference type="ARBA" id="ARBA00022840"/>
    </source>
</evidence>
<dbReference type="PROSITE" id="PS51192">
    <property type="entry name" value="HELICASE_ATP_BIND_1"/>
    <property type="match status" value="1"/>
</dbReference>
<dbReference type="GO" id="GO:0009378">
    <property type="term" value="F:four-way junction helicase activity"/>
    <property type="evidence" value="ECO:0007669"/>
    <property type="project" value="TreeGrafter"/>
</dbReference>
<organism evidence="9">
    <name type="scientific">Fusarium oxysporum f. sp. conglutinans race 2 54008</name>
    <dbReference type="NCBI Taxonomy" id="1089457"/>
    <lineage>
        <taxon>Eukaryota</taxon>
        <taxon>Fungi</taxon>
        <taxon>Dikarya</taxon>
        <taxon>Ascomycota</taxon>
        <taxon>Pezizomycotina</taxon>
        <taxon>Sordariomycetes</taxon>
        <taxon>Hypocreomycetidae</taxon>
        <taxon>Hypocreales</taxon>
        <taxon>Nectriaceae</taxon>
        <taxon>Fusarium</taxon>
        <taxon>Fusarium oxysporum species complex</taxon>
    </lineage>
</organism>
<dbReference type="GO" id="GO:0005694">
    <property type="term" value="C:chromosome"/>
    <property type="evidence" value="ECO:0007669"/>
    <property type="project" value="TreeGrafter"/>
</dbReference>
<evidence type="ECO:0000256" key="5">
    <source>
        <dbReference type="ARBA" id="ARBA00034808"/>
    </source>
</evidence>
<dbReference type="Pfam" id="PF00271">
    <property type="entry name" value="Helicase_C"/>
    <property type="match status" value="1"/>
</dbReference>